<feature type="transmembrane region" description="Helical" evidence="1">
    <location>
        <begin position="136"/>
        <end position="155"/>
    </location>
</feature>
<dbReference type="Pfam" id="PF00990">
    <property type="entry name" value="GGDEF"/>
    <property type="match status" value="1"/>
</dbReference>
<feature type="transmembrane region" description="Helical" evidence="1">
    <location>
        <begin position="101"/>
        <end position="124"/>
    </location>
</feature>
<dbReference type="Pfam" id="PF00989">
    <property type="entry name" value="PAS"/>
    <property type="match status" value="1"/>
</dbReference>
<dbReference type="PROSITE" id="PS50113">
    <property type="entry name" value="PAC"/>
    <property type="match status" value="1"/>
</dbReference>
<dbReference type="AlphaFoldDB" id="A0A1M7R439"/>
<dbReference type="GO" id="GO:0006355">
    <property type="term" value="P:regulation of DNA-templated transcription"/>
    <property type="evidence" value="ECO:0007669"/>
    <property type="project" value="InterPro"/>
</dbReference>
<evidence type="ECO:0000259" key="3">
    <source>
        <dbReference type="PROSITE" id="PS50113"/>
    </source>
</evidence>
<dbReference type="PANTHER" id="PTHR44757:SF2">
    <property type="entry name" value="BIOFILM ARCHITECTURE MAINTENANCE PROTEIN MBAA"/>
    <property type="match status" value="1"/>
</dbReference>
<dbReference type="InterPro" id="IPR000700">
    <property type="entry name" value="PAS-assoc_C"/>
</dbReference>
<dbReference type="InterPro" id="IPR000014">
    <property type="entry name" value="PAS"/>
</dbReference>
<dbReference type="SUPFAM" id="SSF55073">
    <property type="entry name" value="Nucleotide cyclase"/>
    <property type="match status" value="1"/>
</dbReference>
<dbReference type="PROSITE" id="PS50112">
    <property type="entry name" value="PAS"/>
    <property type="match status" value="1"/>
</dbReference>
<dbReference type="NCBIfam" id="TIGR00254">
    <property type="entry name" value="GGDEF"/>
    <property type="match status" value="1"/>
</dbReference>
<gene>
    <name evidence="5" type="ORF">SAMN05443668_106346</name>
</gene>
<evidence type="ECO:0000256" key="1">
    <source>
        <dbReference type="SAM" id="Phobius"/>
    </source>
</evidence>
<dbReference type="NCBIfam" id="TIGR00229">
    <property type="entry name" value="sensory_box"/>
    <property type="match status" value="1"/>
</dbReference>
<feature type="transmembrane region" description="Helical" evidence="1">
    <location>
        <begin position="161"/>
        <end position="179"/>
    </location>
</feature>
<accession>A0A1M7R439</accession>
<name>A0A1M7R439_9ACTN</name>
<dbReference type="InterPro" id="IPR052155">
    <property type="entry name" value="Biofilm_reg_signaling"/>
</dbReference>
<feature type="transmembrane region" description="Helical" evidence="1">
    <location>
        <begin position="34"/>
        <end position="53"/>
    </location>
</feature>
<feature type="domain" description="PAS" evidence="2">
    <location>
        <begin position="199"/>
        <end position="269"/>
    </location>
</feature>
<dbReference type="Gene3D" id="3.30.450.20">
    <property type="entry name" value="PAS domain"/>
    <property type="match status" value="1"/>
</dbReference>
<dbReference type="OrthoDB" id="23692at2"/>
<sequence length="489" mass="51156">MLHEDGSTRRPRQGARAVLTSASLRAVRGTLRTFLDALCVIAAYLGLLTLGYGGDAPWVCLTLGALGCAQQHPGLQRFLAGGDLRRRPILRMALLMATGAAFVYATGWGPVLLSGLALVVALHMRLSGSRMWRPGLALAVAGAGAGQVAIALGAAPSYLPVAQAHAVALAAMVISTLIIRTIGLAAAERDEANEATLASERRFRALVQDSGDALAVSDADGVITYVSPAVRRVIGIEPDTLIGSSIVPLIHVDDLPAVRDLFAAAASRPGHISRAEIRARHVDGTHVWVEACMRDLTADPDVRGYIATVRDITVRKAHEQQLAYAASHDSLTGLVNRAEFGRGLDVACETGRAAVLFVDLDGFKQVNDRYGHDVGDALLLGAAELMRTAAPAGSVVGRFGGDEFGLVLPGDTADGAIALAERILDRMNTPVRTSAGPLLLRASIGVAMLPDCRSAGASGLLRAADLAMYDAKRSGTHRFQVASPTQVAA</sequence>
<dbReference type="SMART" id="SM00091">
    <property type="entry name" value="PAS"/>
    <property type="match status" value="1"/>
</dbReference>
<evidence type="ECO:0000259" key="2">
    <source>
        <dbReference type="PROSITE" id="PS50112"/>
    </source>
</evidence>
<dbReference type="InterPro" id="IPR000160">
    <property type="entry name" value="GGDEF_dom"/>
</dbReference>
<dbReference type="CDD" id="cd01949">
    <property type="entry name" value="GGDEF"/>
    <property type="match status" value="1"/>
</dbReference>
<evidence type="ECO:0000259" key="4">
    <source>
        <dbReference type="PROSITE" id="PS50887"/>
    </source>
</evidence>
<dbReference type="InterPro" id="IPR035965">
    <property type="entry name" value="PAS-like_dom_sf"/>
</dbReference>
<organism evidence="5 6">
    <name type="scientific">Cryptosporangium aurantiacum</name>
    <dbReference type="NCBI Taxonomy" id="134849"/>
    <lineage>
        <taxon>Bacteria</taxon>
        <taxon>Bacillati</taxon>
        <taxon>Actinomycetota</taxon>
        <taxon>Actinomycetes</taxon>
        <taxon>Cryptosporangiales</taxon>
        <taxon>Cryptosporangiaceae</taxon>
        <taxon>Cryptosporangium</taxon>
    </lineage>
</organism>
<evidence type="ECO:0000313" key="5">
    <source>
        <dbReference type="EMBL" id="SHN39722.1"/>
    </source>
</evidence>
<evidence type="ECO:0000313" key="6">
    <source>
        <dbReference type="Proteomes" id="UP000184440"/>
    </source>
</evidence>
<keyword evidence="1" id="KW-0812">Transmembrane</keyword>
<dbReference type="STRING" id="134849.SAMN05443668_106346"/>
<dbReference type="SUPFAM" id="SSF55785">
    <property type="entry name" value="PYP-like sensor domain (PAS domain)"/>
    <property type="match status" value="1"/>
</dbReference>
<reference evidence="5 6" key="1">
    <citation type="submission" date="2016-11" db="EMBL/GenBank/DDBJ databases">
        <authorList>
            <person name="Jaros S."/>
            <person name="Januszkiewicz K."/>
            <person name="Wedrychowicz H."/>
        </authorList>
    </citation>
    <scope>NUCLEOTIDE SEQUENCE [LARGE SCALE GENOMIC DNA]</scope>
    <source>
        <strain evidence="5 6">DSM 46144</strain>
    </source>
</reference>
<keyword evidence="1" id="KW-1133">Transmembrane helix</keyword>
<keyword evidence="1" id="KW-0472">Membrane</keyword>
<dbReference type="PROSITE" id="PS50887">
    <property type="entry name" value="GGDEF"/>
    <property type="match status" value="1"/>
</dbReference>
<dbReference type="Proteomes" id="UP000184440">
    <property type="component" value="Unassembled WGS sequence"/>
</dbReference>
<keyword evidence="6" id="KW-1185">Reference proteome</keyword>
<dbReference type="InterPro" id="IPR013767">
    <property type="entry name" value="PAS_fold"/>
</dbReference>
<proteinExistence type="predicted"/>
<feature type="domain" description="GGDEF" evidence="4">
    <location>
        <begin position="351"/>
        <end position="484"/>
    </location>
</feature>
<protein>
    <submittedName>
        <fullName evidence="5">PAS domain S-box-containing protein/diguanylate cyclase (GGDEF) domain-containing protein</fullName>
    </submittedName>
</protein>
<dbReference type="PANTHER" id="PTHR44757">
    <property type="entry name" value="DIGUANYLATE CYCLASE DGCP"/>
    <property type="match status" value="1"/>
</dbReference>
<dbReference type="InterPro" id="IPR029787">
    <property type="entry name" value="Nucleotide_cyclase"/>
</dbReference>
<feature type="domain" description="PAC" evidence="3">
    <location>
        <begin position="273"/>
        <end position="324"/>
    </location>
</feature>
<dbReference type="InterPro" id="IPR043128">
    <property type="entry name" value="Rev_trsase/Diguanyl_cyclase"/>
</dbReference>
<dbReference type="EMBL" id="FRCS01000006">
    <property type="protein sequence ID" value="SHN39722.1"/>
    <property type="molecule type" value="Genomic_DNA"/>
</dbReference>
<dbReference type="SMART" id="SM00267">
    <property type="entry name" value="GGDEF"/>
    <property type="match status" value="1"/>
</dbReference>
<dbReference type="Gene3D" id="3.30.70.270">
    <property type="match status" value="1"/>
</dbReference>
<dbReference type="CDD" id="cd00130">
    <property type="entry name" value="PAS"/>
    <property type="match status" value="1"/>
</dbReference>